<dbReference type="InterPro" id="IPR032677">
    <property type="entry name" value="GTP_cyclohydro_II"/>
</dbReference>
<keyword evidence="10" id="KW-0378">Hydrolase</keyword>
<evidence type="ECO:0000256" key="3">
    <source>
        <dbReference type="ARBA" id="ARBA00001947"/>
    </source>
</evidence>
<dbReference type="InterPro" id="IPR000422">
    <property type="entry name" value="DHBP_synthase_RibB"/>
</dbReference>
<evidence type="ECO:0000256" key="2">
    <source>
        <dbReference type="ARBA" id="ARBA00001946"/>
    </source>
</evidence>
<dbReference type="CDD" id="cd00641">
    <property type="entry name" value="GTP_cyclohydro2"/>
    <property type="match status" value="1"/>
</dbReference>
<keyword evidence="8" id="KW-0479">Metal-binding</keyword>
<evidence type="ECO:0000256" key="9">
    <source>
        <dbReference type="ARBA" id="ARBA00022741"/>
    </source>
</evidence>
<evidence type="ECO:0000256" key="8">
    <source>
        <dbReference type="ARBA" id="ARBA00022723"/>
    </source>
</evidence>
<dbReference type="PANTHER" id="PTHR21327:SF18">
    <property type="entry name" value="3,4-DIHYDROXY-2-BUTANONE 4-PHOSPHATE SYNTHASE"/>
    <property type="match status" value="1"/>
</dbReference>
<dbReference type="HAMAP" id="MF_00180">
    <property type="entry name" value="RibB"/>
    <property type="match status" value="1"/>
</dbReference>
<comment type="catalytic activity">
    <reaction evidence="17">
        <text>GTP + 4 H2O = 2,5-diamino-6-hydroxy-4-(5-phosphoribosylamino)-pyrimidine + formate + 2 phosphate + 3 H(+)</text>
        <dbReference type="Rhea" id="RHEA:23704"/>
        <dbReference type="ChEBI" id="CHEBI:15377"/>
        <dbReference type="ChEBI" id="CHEBI:15378"/>
        <dbReference type="ChEBI" id="CHEBI:15740"/>
        <dbReference type="ChEBI" id="CHEBI:37565"/>
        <dbReference type="ChEBI" id="CHEBI:43474"/>
        <dbReference type="ChEBI" id="CHEBI:58614"/>
        <dbReference type="EC" id="3.5.4.25"/>
    </reaction>
</comment>
<dbReference type="GO" id="GO:0008686">
    <property type="term" value="F:3,4-dihydroxy-2-butanone-4-phosphate synthase activity"/>
    <property type="evidence" value="ECO:0007669"/>
    <property type="project" value="InterPro"/>
</dbReference>
<dbReference type="InterPro" id="IPR016299">
    <property type="entry name" value="Riboflavin_synth_RibBA"/>
</dbReference>
<dbReference type="InterPro" id="IPR036144">
    <property type="entry name" value="RibA-like_sf"/>
</dbReference>
<dbReference type="InterPro" id="IPR017945">
    <property type="entry name" value="DHBP_synth_RibB-like_a/b_dom"/>
</dbReference>
<dbReference type="HAMAP" id="MF_00179">
    <property type="entry name" value="RibA"/>
    <property type="match status" value="1"/>
</dbReference>
<evidence type="ECO:0000256" key="14">
    <source>
        <dbReference type="ARBA" id="ARBA00023211"/>
    </source>
</evidence>
<dbReference type="NCBIfam" id="NF001591">
    <property type="entry name" value="PRK00393.1"/>
    <property type="match status" value="1"/>
</dbReference>
<keyword evidence="9" id="KW-0547">Nucleotide-binding</keyword>
<dbReference type="EC" id="3.5.4.25" evidence="6"/>
<evidence type="ECO:0000313" key="19">
    <source>
        <dbReference type="EMBL" id="CAB4556057.1"/>
    </source>
</evidence>
<keyword evidence="11" id="KW-0862">Zinc</keyword>
<dbReference type="Pfam" id="PF00926">
    <property type="entry name" value="DHBP_synthase"/>
    <property type="match status" value="1"/>
</dbReference>
<comment type="cofactor">
    <cofactor evidence="2">
        <name>Mg(2+)</name>
        <dbReference type="ChEBI" id="CHEBI:18420"/>
    </cofactor>
</comment>
<evidence type="ECO:0000256" key="5">
    <source>
        <dbReference type="ARBA" id="ARBA00005520"/>
    </source>
</evidence>
<comment type="pathway">
    <text evidence="4">Cofactor biosynthesis; riboflavin biosynthesis; 5-amino-6-(D-ribitylamino)uracil from GTP: step 1/4.</text>
</comment>
<dbReference type="Gene3D" id="3.90.870.10">
    <property type="entry name" value="DHBP synthase"/>
    <property type="match status" value="1"/>
</dbReference>
<evidence type="ECO:0000256" key="12">
    <source>
        <dbReference type="ARBA" id="ARBA00022842"/>
    </source>
</evidence>
<dbReference type="NCBIfam" id="NF006803">
    <property type="entry name" value="PRK09311.1"/>
    <property type="match status" value="1"/>
</dbReference>
<evidence type="ECO:0000256" key="16">
    <source>
        <dbReference type="ARBA" id="ARBA00023268"/>
    </source>
</evidence>
<dbReference type="GO" id="GO:0046872">
    <property type="term" value="F:metal ion binding"/>
    <property type="evidence" value="ECO:0007669"/>
    <property type="project" value="UniProtKB-KW"/>
</dbReference>
<dbReference type="GO" id="GO:0009231">
    <property type="term" value="P:riboflavin biosynthetic process"/>
    <property type="evidence" value="ECO:0007669"/>
    <property type="project" value="UniProtKB-UniPathway"/>
</dbReference>
<proteinExistence type="inferred from homology"/>
<sequence>MSDSILDPIEDVIAAIARGEIVVIVDDEDRENEGDFIMAAEFATPEKLAFIVRYSTGVVCCPLTDERCDDLRLPLMVEQNTESQRTAFTDTVDLIEGTSTGISAADRAATLRALADPTLTYKAFARPGHIFPLRARPGGVLKRAGHTEAAVDLARLAGCQPAGIICEIQNDDGTMMRLNDLRKFCNEHGLLLSSIAQLIEYRRHHERLVERMGEATVPTEFGSFTCVAYRSTIDGVEHLAFVKGEVSSSTPVLVRVHSECLTGDVFGSRRCDCGPQLAAAMSIVDAEGSGVIVYLRGHEGRGIGIGHKIRAYSLQDQGMDTVDANVELGLPIDSREYGIGAQILADLGVQQIRLMTNNPAKYGGLGGYGLTVVERVPLHTVPTAENESYLRTKAERMGHLMNLDQQKGANQ</sequence>
<feature type="domain" description="GTP cyclohydrolase II" evidence="18">
    <location>
        <begin position="211"/>
        <end position="377"/>
    </location>
</feature>
<dbReference type="PIRSF" id="PIRSF001259">
    <property type="entry name" value="RibA"/>
    <property type="match status" value="1"/>
</dbReference>
<evidence type="ECO:0000259" key="18">
    <source>
        <dbReference type="Pfam" id="PF00925"/>
    </source>
</evidence>
<dbReference type="SUPFAM" id="SSF55821">
    <property type="entry name" value="YrdC/RibB"/>
    <property type="match status" value="1"/>
</dbReference>
<evidence type="ECO:0000256" key="1">
    <source>
        <dbReference type="ARBA" id="ARBA00001936"/>
    </source>
</evidence>
<evidence type="ECO:0000256" key="15">
    <source>
        <dbReference type="ARBA" id="ARBA00023239"/>
    </source>
</evidence>
<keyword evidence="13" id="KW-0342">GTP-binding</keyword>
<reference evidence="19" key="1">
    <citation type="submission" date="2020-05" db="EMBL/GenBank/DDBJ databases">
        <authorList>
            <person name="Chiriac C."/>
            <person name="Salcher M."/>
            <person name="Ghai R."/>
            <person name="Kavagutti S V."/>
        </authorList>
    </citation>
    <scope>NUCLEOTIDE SEQUENCE</scope>
</reference>
<comment type="similarity">
    <text evidence="5">In the N-terminal section; belongs to the DHBP synthase family.</text>
</comment>
<keyword evidence="15" id="KW-0456">Lyase</keyword>
<dbReference type="HAMAP" id="MF_01283">
    <property type="entry name" value="RibBA"/>
    <property type="match status" value="1"/>
</dbReference>
<keyword evidence="14" id="KW-0464">Manganese</keyword>
<protein>
    <recommendedName>
        <fullName evidence="6">GTP cyclohydrolase II</fullName>
        <ecNumber evidence="6">3.5.4.25</ecNumber>
    </recommendedName>
</protein>
<evidence type="ECO:0000256" key="4">
    <source>
        <dbReference type="ARBA" id="ARBA00004853"/>
    </source>
</evidence>
<accession>A0A6J6CXD4</accession>
<keyword evidence="7" id="KW-0686">Riboflavin biosynthesis</keyword>
<keyword evidence="16" id="KW-0511">Multifunctional enzyme</keyword>
<dbReference type="Gene3D" id="3.40.50.10990">
    <property type="entry name" value="GTP cyclohydrolase II"/>
    <property type="match status" value="1"/>
</dbReference>
<dbReference type="GO" id="GO:0005829">
    <property type="term" value="C:cytosol"/>
    <property type="evidence" value="ECO:0007669"/>
    <property type="project" value="TreeGrafter"/>
</dbReference>
<dbReference type="UniPathway" id="UPA00275">
    <property type="reaction ID" value="UER00400"/>
</dbReference>
<evidence type="ECO:0000256" key="17">
    <source>
        <dbReference type="ARBA" id="ARBA00049295"/>
    </source>
</evidence>
<evidence type="ECO:0000256" key="11">
    <source>
        <dbReference type="ARBA" id="ARBA00022833"/>
    </source>
</evidence>
<name>A0A6J6CXD4_9ZZZZ</name>
<evidence type="ECO:0000256" key="13">
    <source>
        <dbReference type="ARBA" id="ARBA00023134"/>
    </source>
</evidence>
<dbReference type="Pfam" id="PF00925">
    <property type="entry name" value="GTP_cyclohydro2"/>
    <property type="match status" value="1"/>
</dbReference>
<dbReference type="InterPro" id="IPR000926">
    <property type="entry name" value="RibA"/>
</dbReference>
<dbReference type="NCBIfam" id="TIGR00506">
    <property type="entry name" value="ribB"/>
    <property type="match status" value="1"/>
</dbReference>
<dbReference type="FunFam" id="3.40.50.10990:FF:000001">
    <property type="entry name" value="Riboflavin biosynthesis protein RibBA"/>
    <property type="match status" value="1"/>
</dbReference>
<dbReference type="PANTHER" id="PTHR21327">
    <property type="entry name" value="GTP CYCLOHYDROLASE II-RELATED"/>
    <property type="match status" value="1"/>
</dbReference>
<comment type="cofactor">
    <cofactor evidence="1">
        <name>Mn(2+)</name>
        <dbReference type="ChEBI" id="CHEBI:29035"/>
    </cofactor>
</comment>
<organism evidence="19">
    <name type="scientific">freshwater metagenome</name>
    <dbReference type="NCBI Taxonomy" id="449393"/>
    <lineage>
        <taxon>unclassified sequences</taxon>
        <taxon>metagenomes</taxon>
        <taxon>ecological metagenomes</taxon>
    </lineage>
</organism>
<dbReference type="FunFam" id="3.90.870.10:FF:000001">
    <property type="entry name" value="Riboflavin biosynthesis protein RibBA"/>
    <property type="match status" value="1"/>
</dbReference>
<comment type="cofactor">
    <cofactor evidence="3">
        <name>Zn(2+)</name>
        <dbReference type="ChEBI" id="CHEBI:29105"/>
    </cofactor>
</comment>
<dbReference type="EMBL" id="CAEZTC010000045">
    <property type="protein sequence ID" value="CAB4556057.1"/>
    <property type="molecule type" value="Genomic_DNA"/>
</dbReference>
<dbReference type="NCBIfam" id="TIGR00505">
    <property type="entry name" value="ribA"/>
    <property type="match status" value="1"/>
</dbReference>
<evidence type="ECO:0000256" key="6">
    <source>
        <dbReference type="ARBA" id="ARBA00012762"/>
    </source>
</evidence>
<evidence type="ECO:0000256" key="10">
    <source>
        <dbReference type="ARBA" id="ARBA00022801"/>
    </source>
</evidence>
<dbReference type="AlphaFoldDB" id="A0A6J6CXD4"/>
<gene>
    <name evidence="19" type="ORF">UFOPK1572_00494</name>
</gene>
<evidence type="ECO:0000256" key="7">
    <source>
        <dbReference type="ARBA" id="ARBA00022619"/>
    </source>
</evidence>
<dbReference type="SUPFAM" id="SSF142695">
    <property type="entry name" value="RibA-like"/>
    <property type="match status" value="1"/>
</dbReference>
<keyword evidence="12" id="KW-0460">Magnesium</keyword>
<dbReference type="GO" id="GO:0005525">
    <property type="term" value="F:GTP binding"/>
    <property type="evidence" value="ECO:0007669"/>
    <property type="project" value="UniProtKB-KW"/>
</dbReference>
<dbReference type="GO" id="GO:0003935">
    <property type="term" value="F:GTP cyclohydrolase II activity"/>
    <property type="evidence" value="ECO:0007669"/>
    <property type="project" value="UniProtKB-EC"/>
</dbReference>